<feature type="transmembrane region" description="Helical" evidence="1">
    <location>
        <begin position="37"/>
        <end position="59"/>
    </location>
</feature>
<dbReference type="Proteomes" id="UP000306274">
    <property type="component" value="Unassembled WGS sequence"/>
</dbReference>
<evidence type="ECO:0000313" key="2">
    <source>
        <dbReference type="EMBL" id="TGZ11416.1"/>
    </source>
</evidence>
<accession>A0ABY2PKR1</accession>
<gene>
    <name evidence="2" type="ORF">E5Z02_04940</name>
</gene>
<comment type="caution">
    <text evidence="2">The sequence shown here is derived from an EMBL/GenBank/DDBJ whole genome shotgun (WGS) entry which is preliminary data.</text>
</comment>
<keyword evidence="1" id="KW-0472">Membrane</keyword>
<reference evidence="2 3" key="1">
    <citation type="submission" date="2019-04" db="EMBL/GenBank/DDBJ databases">
        <title>Streptomyces rhizosphaericola sp. nov., an actinobacterium isolated from the wheat rhizosphere.</title>
        <authorList>
            <person name="Vargas Hoyos H.A."/>
            <person name="Santos S.N."/>
            <person name="Genuario D.B."/>
            <person name="Melo I.S."/>
            <person name="Da Silva L.J."/>
            <person name="Da Silva F.S.P."/>
            <person name="Zucchi T.D."/>
        </authorList>
    </citation>
    <scope>NUCLEOTIDE SEQUENCE [LARGE SCALE GENOMIC DNA]</scope>
    <source>
        <strain evidence="2 3">1AS2c</strain>
    </source>
</reference>
<name>A0ABY2PKR1_9ACTN</name>
<protein>
    <submittedName>
        <fullName evidence="2">Uncharacterized protein</fullName>
    </submittedName>
</protein>
<keyword evidence="3" id="KW-1185">Reference proteome</keyword>
<feature type="transmembrane region" description="Helical" evidence="1">
    <location>
        <begin position="168"/>
        <end position="191"/>
    </location>
</feature>
<proteinExistence type="predicted"/>
<keyword evidence="1" id="KW-1133">Transmembrane helix</keyword>
<evidence type="ECO:0000256" key="1">
    <source>
        <dbReference type="SAM" id="Phobius"/>
    </source>
</evidence>
<keyword evidence="1" id="KW-0812">Transmembrane</keyword>
<organism evidence="2 3">
    <name type="scientific">Streptomyces rhizosphaericola</name>
    <dbReference type="NCBI Taxonomy" id="2564098"/>
    <lineage>
        <taxon>Bacteria</taxon>
        <taxon>Bacillati</taxon>
        <taxon>Actinomycetota</taxon>
        <taxon>Actinomycetes</taxon>
        <taxon>Kitasatosporales</taxon>
        <taxon>Streptomycetaceae</taxon>
        <taxon>Streptomyces</taxon>
    </lineage>
</organism>
<dbReference type="InterPro" id="IPR049920">
    <property type="entry name" value="IK1_05631-like"/>
</dbReference>
<dbReference type="Pfam" id="PF18159">
    <property type="entry name" value="S_4TM"/>
    <property type="match status" value="1"/>
</dbReference>
<evidence type="ECO:0000313" key="3">
    <source>
        <dbReference type="Proteomes" id="UP000306274"/>
    </source>
</evidence>
<feature type="transmembrane region" description="Helical" evidence="1">
    <location>
        <begin position="65"/>
        <end position="82"/>
    </location>
</feature>
<dbReference type="RefSeq" id="WP_136015599.1">
    <property type="nucleotide sequence ID" value="NZ_SRZK01000027.1"/>
</dbReference>
<dbReference type="EMBL" id="SRZK01000027">
    <property type="protein sequence ID" value="TGZ11416.1"/>
    <property type="molecule type" value="Genomic_DNA"/>
</dbReference>
<sequence length="304" mass="34181">MTQAPKITSPSISEAQNTERSVRLLAAQRRLYQDAKLIHNIRLTIVVTAGITGVFLALYFPAARAHIGFSSAAILLSISVLGSTREKRKSKEAASVQEEFDTNVFQLPWNSVLSDRPTNALVVEAAQRHKGDGLKDWYSDTSALVRPLDVLVCQRSNLAWGVSSHRKWAAAIVSAMVASTVAIVLVCYFLRLSFASSMFAVVTPLVPTFREYIEMWRSNSESVRAKEKAESKISEIWESALDGRRPPNIKKCREIQDRLCLIRQTNAIIPDWFYWLSRNRNEKVMHVSSNDYVDQARARGLAQI</sequence>